<proteinExistence type="predicted"/>
<feature type="compositionally biased region" description="Polar residues" evidence="1">
    <location>
        <begin position="992"/>
        <end position="1002"/>
    </location>
</feature>
<reference evidence="3 4" key="1">
    <citation type="submission" date="2022-09" db="EMBL/GenBank/DDBJ databases">
        <authorList>
            <person name="Palmer J.M."/>
        </authorList>
    </citation>
    <scope>NUCLEOTIDE SEQUENCE [LARGE SCALE GENOMIC DNA]</scope>
    <source>
        <strain evidence="3 4">DSM 7382</strain>
    </source>
</reference>
<keyword evidence="4" id="KW-1185">Reference proteome</keyword>
<comment type="caution">
    <text evidence="3">The sequence shown here is derived from an EMBL/GenBank/DDBJ whole genome shotgun (WGS) entry which is preliminary data.</text>
</comment>
<feature type="region of interest" description="Disordered" evidence="1">
    <location>
        <begin position="970"/>
        <end position="1027"/>
    </location>
</feature>
<feature type="compositionally biased region" description="Low complexity" evidence="1">
    <location>
        <begin position="234"/>
        <end position="245"/>
    </location>
</feature>
<feature type="region of interest" description="Disordered" evidence="1">
    <location>
        <begin position="746"/>
        <end position="770"/>
    </location>
</feature>
<feature type="compositionally biased region" description="Basic and acidic residues" evidence="1">
    <location>
        <begin position="1017"/>
        <end position="1027"/>
    </location>
</feature>
<dbReference type="Pfam" id="PF00627">
    <property type="entry name" value="UBA"/>
    <property type="match status" value="1"/>
</dbReference>
<dbReference type="SUPFAM" id="SSF46934">
    <property type="entry name" value="UBA-like"/>
    <property type="match status" value="1"/>
</dbReference>
<dbReference type="PROSITE" id="PS50030">
    <property type="entry name" value="UBA"/>
    <property type="match status" value="1"/>
</dbReference>
<protein>
    <recommendedName>
        <fullName evidence="2">UBA domain-containing protein</fullName>
    </recommendedName>
</protein>
<dbReference type="InterPro" id="IPR015940">
    <property type="entry name" value="UBA"/>
</dbReference>
<dbReference type="CDD" id="cd14297">
    <property type="entry name" value="UBA2_spUBP14_like"/>
    <property type="match status" value="1"/>
</dbReference>
<dbReference type="InterPro" id="IPR010314">
    <property type="entry name" value="E3_Ub_ligase_DUF913"/>
</dbReference>
<dbReference type="Pfam" id="PF06025">
    <property type="entry name" value="DUF913"/>
    <property type="match status" value="1"/>
</dbReference>
<evidence type="ECO:0000313" key="4">
    <source>
        <dbReference type="Proteomes" id="UP001385951"/>
    </source>
</evidence>
<dbReference type="Gene3D" id="1.10.8.10">
    <property type="entry name" value="DNA helicase RuvA subunit, C-terminal domain"/>
    <property type="match status" value="1"/>
</dbReference>
<dbReference type="InterPro" id="IPR010309">
    <property type="entry name" value="E3_Ub_ligase_DUF908"/>
</dbReference>
<feature type="compositionally biased region" description="Pro residues" evidence="1">
    <location>
        <begin position="1334"/>
        <end position="1351"/>
    </location>
</feature>
<feature type="compositionally biased region" description="Polar residues" evidence="1">
    <location>
        <begin position="747"/>
        <end position="761"/>
    </location>
</feature>
<dbReference type="InterPro" id="IPR009060">
    <property type="entry name" value="UBA-like_sf"/>
</dbReference>
<feature type="region of interest" description="Disordered" evidence="1">
    <location>
        <begin position="205"/>
        <end position="249"/>
    </location>
</feature>
<dbReference type="SUPFAM" id="SSF48371">
    <property type="entry name" value="ARM repeat"/>
    <property type="match status" value="1"/>
</dbReference>
<dbReference type="Pfam" id="PF06012">
    <property type="entry name" value="DUF908"/>
    <property type="match status" value="1"/>
</dbReference>
<organism evidence="3 4">
    <name type="scientific">Cerrena zonata</name>
    <dbReference type="NCBI Taxonomy" id="2478898"/>
    <lineage>
        <taxon>Eukaryota</taxon>
        <taxon>Fungi</taxon>
        <taxon>Dikarya</taxon>
        <taxon>Basidiomycota</taxon>
        <taxon>Agaricomycotina</taxon>
        <taxon>Agaricomycetes</taxon>
        <taxon>Polyporales</taxon>
        <taxon>Cerrenaceae</taxon>
        <taxon>Cerrena</taxon>
    </lineage>
</organism>
<feature type="region of interest" description="Disordered" evidence="1">
    <location>
        <begin position="2059"/>
        <end position="2098"/>
    </location>
</feature>
<dbReference type="InterPro" id="IPR016024">
    <property type="entry name" value="ARM-type_fold"/>
</dbReference>
<feature type="region of interest" description="Disordered" evidence="1">
    <location>
        <begin position="1721"/>
        <end position="1742"/>
    </location>
</feature>
<feature type="compositionally biased region" description="Basic and acidic residues" evidence="1">
    <location>
        <begin position="205"/>
        <end position="216"/>
    </location>
</feature>
<feature type="region of interest" description="Disordered" evidence="1">
    <location>
        <begin position="1773"/>
        <end position="1816"/>
    </location>
</feature>
<dbReference type="SMART" id="SM00165">
    <property type="entry name" value="UBA"/>
    <property type="match status" value="1"/>
</dbReference>
<feature type="domain" description="UBA" evidence="2">
    <location>
        <begin position="1291"/>
        <end position="1331"/>
    </location>
</feature>
<feature type="compositionally biased region" description="Basic and acidic residues" evidence="1">
    <location>
        <begin position="2059"/>
        <end position="2068"/>
    </location>
</feature>
<feature type="compositionally biased region" description="Acidic residues" evidence="1">
    <location>
        <begin position="2073"/>
        <end position="2083"/>
    </location>
</feature>
<feature type="region of interest" description="Disordered" evidence="1">
    <location>
        <begin position="1334"/>
        <end position="1402"/>
    </location>
</feature>
<dbReference type="Gene3D" id="1.25.10.10">
    <property type="entry name" value="Leucine-rich Repeat Variant"/>
    <property type="match status" value="1"/>
</dbReference>
<name>A0AAW0G5Y9_9APHY</name>
<sequence length="2098" mass="232338">MRIAQKSKKVSPPLPQVVEFMERILVTPTEQLADVLSQIDSWKWPRSDLHSWIKVLNKLDEVLEHIIHEYEIDKIQKQDFTPSTKRTICEILRFERLLLENSTNRKTFNSYDRLHSLFLTSDLDVLIFALNLLLRPAQQYSAQPAVLQALNLSTPRLTSLAKRWSNLREYDLNFSDLVGNKSKEVADNLARDTCTVHFSFYPKDSQESSKEKEKAPAAETDPSDSSVLQTPKKGASAGPSAPGPSTGSVVVHIDSQTIESRSVMTVLAEAIETYSIPEGERFELLCRIRAAKALIPENVEIREKLVTIRLLSTAIFAHTHTESQALSSLFIHEPDLVPHIAELLQLDKGIDVQIQTASVMALDALCRYKSKIQEVLTAVNAGVNHGILMALLRKAISQVADPESNIPQPFVEGLVAFVTFIATHASGGNMVVGAGLVPLLVQIIENRLPQRLYVVSKAMQLVDNVLYGYTNAFQLYCNARGVDVLVSRIEHEVDLDLDECGEDKAGAEVSVPFGKISVARAAVLKHILRSMHRMMQSSGSSEGLRGLLDSSLLRSVKKVLENRDVFGPSVLPIAINIMATFVHNEPTCLNVLQEAGLPEAFYQVVESGLEPVIEVIQSIPNALGALCLNQSGLDQLNARPTILPGFFSIFISERHQRVLQEKENAVLIGTSIEELLRHHPTLKAPIFDTIKLTLEKIETLGKDFVVPDEIKQWYTLQPITSPSATTSTSVPASGDHDIEMSEAEPLQATQLPSQLPTSNDEVTPEDDPWAKQHDNKIVSYIDVFGKFLEGFFQHIPHCREFVTNTDGLQRIGRLTALSCIPYDFPNSIASDSIVQVIRTMVESETTTTALWLISLVNESLEETKDLREPSGKPKMQQLLDDCGGDAEKANERFRKLVTLHVRITLLSDIYATAGYQGRATITLLQHIVSSDSKEILFNLGSLHRQYMWDNIRLKDDPIFTKAVIPNPESWDTILPPSLLPPTPRSSGPTPTAAGTGSSTNGLTEDSVGGTTSTSSASKEKTSKEDGPLEHNARALKHMSTQVPNALTALFQSIVRLFQMRRTPDSTQKQAIFNGANIIASIIIHHLEDRECDNKLSRLAYHAVVLGLTALLLFEDRGSQKSIFTLVFHAFYRKGGIEAIVRLCKYFVESEEAISEIKPDDRTETQTQELVHAHGGLKVVLHVLHPMIMAKPLLESTQTILLNTPDKKETDPDYFEPHNFVIRLRVAVIPLLRDLWQAPWLVSVPLSVTKSVVQIVLELLNAEGEIKESAPEGGNGILPNLAHLALPTRAVVPDDTRIRQLLDMGFPRSAAERALVRTRNNVNAAAELLLAQPFPFAPDPPAQPDEPVPVPAPVATADANPELAAGPSNIAQSDEVAQQDDGERSAHDEPVTESEPAVVGKSTEEWLKELNAAREPLKEGIGRRALTLVDQHPSLVFDIQRLFVGPSSGYRAQSIQCLLADIRSFSSDAYDHQEHPLAVRFRLFALLLGEPTASHSLSSTDAEQLMTLLVSLILSKPGGEGDMFLNVPKWLAAHMLVAEALLMMGEEPRSITLPQEGQEVKRAETLLSGPLYPDARDTLFDLSLRLVGTQPLGRDELLSALRLLILLTRDPKYAATFSQRNGVESLFRCVKAATAASNASGIHSYVAMIIRHVVEDPTTLRHIMKQEVKRYFANPRNRVVEAQNYVRSCSSMALRDPEIFIQVTEETCQLMQPFAINKTISLKDPSKQSDLPAPGSGSHDTAGDMQVDETLAQPGISDSLETTVHFMISELMRTVRNESVPEPTTTTTTEQTQDHKPSSSSTDRPSQPGVSTDGQTSVTRFDEEGRIWLDNTAKNVDFVYSCFIMQCLTELLFSYDSCKLAFLSYSPKKRLHTPAKESGARHRTAALQFLLTELINFGTINPQVSPDGKRQIMLCNWAMSVIVALCVDTFPTQDSKDVPSDRVSVRKFVLEAISRALKDIPQSDNLDSRYGRLLALADLCHRLLSVRFNIGPRRNNEDAPTHLAKIMLEKSFVSTLTNVLAEVDLNYPHIKAAVAGILRPLEYLTKIAIRMSRVSDKHKDTFAEEHESIGSDVSDTDEDDDIEGREETPDLYRNSSLGM</sequence>
<feature type="compositionally biased region" description="Polar residues" evidence="1">
    <location>
        <begin position="1797"/>
        <end position="1816"/>
    </location>
</feature>
<feature type="compositionally biased region" description="Low complexity" evidence="1">
    <location>
        <begin position="1780"/>
        <end position="1790"/>
    </location>
</feature>
<feature type="compositionally biased region" description="Low complexity" evidence="1">
    <location>
        <begin position="1003"/>
        <end position="1016"/>
    </location>
</feature>
<dbReference type="Proteomes" id="UP001385951">
    <property type="component" value="Unassembled WGS sequence"/>
</dbReference>
<accession>A0AAW0G5Y9</accession>
<gene>
    <name evidence="3" type="ORF">QCA50_009605</name>
</gene>
<dbReference type="InterPro" id="IPR011989">
    <property type="entry name" value="ARM-like"/>
</dbReference>
<evidence type="ECO:0000259" key="2">
    <source>
        <dbReference type="PROSITE" id="PS50030"/>
    </source>
</evidence>
<dbReference type="EMBL" id="JASBNA010000014">
    <property type="protein sequence ID" value="KAK7687104.1"/>
    <property type="molecule type" value="Genomic_DNA"/>
</dbReference>
<evidence type="ECO:0000256" key="1">
    <source>
        <dbReference type="SAM" id="MobiDB-lite"/>
    </source>
</evidence>
<evidence type="ECO:0000313" key="3">
    <source>
        <dbReference type="EMBL" id="KAK7687104.1"/>
    </source>
</evidence>
<feature type="compositionally biased region" description="Basic and acidic residues" evidence="1">
    <location>
        <begin position="1380"/>
        <end position="1389"/>
    </location>
</feature>